<gene>
    <name evidence="1" type="ORF">Vbra_16958</name>
</gene>
<dbReference type="VEuPathDB" id="CryptoDB:Vbra_16958"/>
<evidence type="ECO:0000313" key="1">
    <source>
        <dbReference type="EMBL" id="CEM23131.1"/>
    </source>
</evidence>
<dbReference type="InParanoid" id="A0A0G4G3Z4"/>
<proteinExistence type="predicted"/>
<accession>A0A0G4G3Z4</accession>
<keyword evidence="2" id="KW-1185">Reference proteome</keyword>
<sequence>MQKLNSAATAETATVPRTLADLRGLDRRALEELFLNGDGSAGLPLATLGSKALAKGLPIAVPGRSIWARMVNGICGALWKGKEFSKTDVGNGEEEITFTNVRQPPAGSNRLCHRRSRCPVVRGARKADG</sequence>
<dbReference type="EMBL" id="CDMY01000562">
    <property type="protein sequence ID" value="CEM23131.1"/>
    <property type="molecule type" value="Genomic_DNA"/>
</dbReference>
<reference evidence="1 2" key="1">
    <citation type="submission" date="2014-11" db="EMBL/GenBank/DDBJ databases">
        <authorList>
            <person name="Zhu J."/>
            <person name="Qi W."/>
            <person name="Song R."/>
        </authorList>
    </citation>
    <scope>NUCLEOTIDE SEQUENCE [LARGE SCALE GENOMIC DNA]</scope>
</reference>
<evidence type="ECO:0000313" key="2">
    <source>
        <dbReference type="Proteomes" id="UP000041254"/>
    </source>
</evidence>
<dbReference type="Proteomes" id="UP000041254">
    <property type="component" value="Unassembled WGS sequence"/>
</dbReference>
<organism evidence="1 2">
    <name type="scientific">Vitrella brassicaformis (strain CCMP3155)</name>
    <dbReference type="NCBI Taxonomy" id="1169540"/>
    <lineage>
        <taxon>Eukaryota</taxon>
        <taxon>Sar</taxon>
        <taxon>Alveolata</taxon>
        <taxon>Colpodellida</taxon>
        <taxon>Vitrellaceae</taxon>
        <taxon>Vitrella</taxon>
    </lineage>
</organism>
<dbReference type="AlphaFoldDB" id="A0A0G4G3Z4"/>
<protein>
    <submittedName>
        <fullName evidence="1">Uncharacterized protein</fullName>
    </submittedName>
</protein>
<name>A0A0G4G3Z4_VITBC</name>